<evidence type="ECO:0000313" key="5">
    <source>
        <dbReference type="EMBL" id="HEN15728.1"/>
    </source>
</evidence>
<name>A0A7C2NVE6_9PLAN</name>
<dbReference type="InterPro" id="IPR036388">
    <property type="entry name" value="WH-like_DNA-bd_sf"/>
</dbReference>
<sequence length="133" mass="14845">MPRKALNIPDAELAVLQRLWEHGSASARELTDWLYPGGGTAHVATVQKLLTRLEEKQCVKRNRGSWPHLFQATVRREDVISSELQGAADRLTEGSLHPLLTHLVKAGKLTADDRKSLRALLDELDEPPGRPKK</sequence>
<dbReference type="EMBL" id="DSOK01000275">
    <property type="protein sequence ID" value="HEN15728.1"/>
    <property type="molecule type" value="Genomic_DNA"/>
</dbReference>
<dbReference type="PIRSF" id="PIRSF019455">
    <property type="entry name" value="CopR_AtkY"/>
    <property type="match status" value="1"/>
</dbReference>
<dbReference type="InterPro" id="IPR036390">
    <property type="entry name" value="WH_DNA-bd_sf"/>
</dbReference>
<evidence type="ECO:0000256" key="3">
    <source>
        <dbReference type="ARBA" id="ARBA00023125"/>
    </source>
</evidence>
<keyword evidence="2" id="KW-0805">Transcription regulation</keyword>
<comment type="similarity">
    <text evidence="1">Belongs to the BlaI transcriptional regulatory family.</text>
</comment>
<dbReference type="InterPro" id="IPR005650">
    <property type="entry name" value="BlaI_family"/>
</dbReference>
<dbReference type="AlphaFoldDB" id="A0A7C2NVE6"/>
<dbReference type="Gene3D" id="1.10.4040.10">
    <property type="entry name" value="Penicillinase repressor domain"/>
    <property type="match status" value="1"/>
</dbReference>
<organism evidence="5">
    <name type="scientific">Schlesneria paludicola</name>
    <dbReference type="NCBI Taxonomy" id="360056"/>
    <lineage>
        <taxon>Bacteria</taxon>
        <taxon>Pseudomonadati</taxon>
        <taxon>Planctomycetota</taxon>
        <taxon>Planctomycetia</taxon>
        <taxon>Planctomycetales</taxon>
        <taxon>Planctomycetaceae</taxon>
        <taxon>Schlesneria</taxon>
    </lineage>
</organism>
<dbReference type="Gene3D" id="1.10.10.10">
    <property type="entry name" value="Winged helix-like DNA-binding domain superfamily/Winged helix DNA-binding domain"/>
    <property type="match status" value="1"/>
</dbReference>
<evidence type="ECO:0000256" key="4">
    <source>
        <dbReference type="ARBA" id="ARBA00023163"/>
    </source>
</evidence>
<gene>
    <name evidence="5" type="ORF">ENQ76_09710</name>
</gene>
<keyword evidence="3" id="KW-0238">DNA-binding</keyword>
<reference evidence="5" key="1">
    <citation type="journal article" date="2020" name="mSystems">
        <title>Genome- and Community-Level Interaction Insights into Carbon Utilization and Element Cycling Functions of Hydrothermarchaeota in Hydrothermal Sediment.</title>
        <authorList>
            <person name="Zhou Z."/>
            <person name="Liu Y."/>
            <person name="Xu W."/>
            <person name="Pan J."/>
            <person name="Luo Z.H."/>
            <person name="Li M."/>
        </authorList>
    </citation>
    <scope>NUCLEOTIDE SEQUENCE [LARGE SCALE GENOMIC DNA]</scope>
    <source>
        <strain evidence="5">SpSt-339</strain>
    </source>
</reference>
<dbReference type="SUPFAM" id="SSF46785">
    <property type="entry name" value="Winged helix' DNA-binding domain"/>
    <property type="match status" value="1"/>
</dbReference>
<protein>
    <submittedName>
        <fullName evidence="5">BlaI/MecI/CopY family transcriptional regulator</fullName>
    </submittedName>
</protein>
<comment type="caution">
    <text evidence="5">The sequence shown here is derived from an EMBL/GenBank/DDBJ whole genome shotgun (WGS) entry which is preliminary data.</text>
</comment>
<evidence type="ECO:0000256" key="1">
    <source>
        <dbReference type="ARBA" id="ARBA00011046"/>
    </source>
</evidence>
<evidence type="ECO:0000256" key="2">
    <source>
        <dbReference type="ARBA" id="ARBA00023015"/>
    </source>
</evidence>
<dbReference type="GO" id="GO:0003677">
    <property type="term" value="F:DNA binding"/>
    <property type="evidence" value="ECO:0007669"/>
    <property type="project" value="UniProtKB-KW"/>
</dbReference>
<dbReference type="GO" id="GO:0045892">
    <property type="term" value="P:negative regulation of DNA-templated transcription"/>
    <property type="evidence" value="ECO:0007669"/>
    <property type="project" value="InterPro"/>
</dbReference>
<proteinExistence type="inferred from homology"/>
<keyword evidence="4" id="KW-0804">Transcription</keyword>
<dbReference type="Pfam" id="PF03965">
    <property type="entry name" value="Penicillinase_R"/>
    <property type="match status" value="1"/>
</dbReference>
<accession>A0A7C2NVE6</accession>